<feature type="transmembrane region" description="Helical" evidence="1">
    <location>
        <begin position="329"/>
        <end position="350"/>
    </location>
</feature>
<reference evidence="2" key="1">
    <citation type="journal article" date="2020" name="mSystems">
        <title>Genome- and Community-Level Interaction Insights into Carbon Utilization and Element Cycling Functions of Hydrothermarchaeota in Hydrothermal Sediment.</title>
        <authorList>
            <person name="Zhou Z."/>
            <person name="Liu Y."/>
            <person name="Xu W."/>
            <person name="Pan J."/>
            <person name="Luo Z.H."/>
            <person name="Li M."/>
        </authorList>
    </citation>
    <scope>NUCLEOTIDE SEQUENCE [LARGE SCALE GENOMIC DNA]</scope>
    <source>
        <strain evidence="2">HyVt-485</strain>
    </source>
</reference>
<evidence type="ECO:0000256" key="1">
    <source>
        <dbReference type="SAM" id="Phobius"/>
    </source>
</evidence>
<gene>
    <name evidence="2" type="ORF">ENJ42_02430</name>
</gene>
<dbReference type="PANTHER" id="PTHR32063:SF0">
    <property type="entry name" value="SWARMING MOTILITY PROTEIN SWRC"/>
    <property type="match status" value="1"/>
</dbReference>
<name>A0A7C5LTJ1_9PROT</name>
<dbReference type="Gene3D" id="3.30.2090.10">
    <property type="entry name" value="Multidrug efflux transporter AcrB TolC docking domain, DN and DC subdomains"/>
    <property type="match status" value="1"/>
</dbReference>
<dbReference type="GO" id="GO:0005886">
    <property type="term" value="C:plasma membrane"/>
    <property type="evidence" value="ECO:0007669"/>
    <property type="project" value="TreeGrafter"/>
</dbReference>
<dbReference type="Proteomes" id="UP000885830">
    <property type="component" value="Unassembled WGS sequence"/>
</dbReference>
<feature type="transmembrane region" description="Helical" evidence="1">
    <location>
        <begin position="381"/>
        <end position="402"/>
    </location>
</feature>
<evidence type="ECO:0000313" key="2">
    <source>
        <dbReference type="EMBL" id="HHL42449.1"/>
    </source>
</evidence>
<keyword evidence="1" id="KW-1133">Transmembrane helix</keyword>
<comment type="caution">
    <text evidence="2">The sequence shown here is derived from an EMBL/GenBank/DDBJ whole genome shotgun (WGS) entry which is preliminary data.</text>
</comment>
<dbReference type="SUPFAM" id="SSF82866">
    <property type="entry name" value="Multidrug efflux transporter AcrB transmembrane domain"/>
    <property type="match status" value="1"/>
</dbReference>
<dbReference type="PANTHER" id="PTHR32063">
    <property type="match status" value="1"/>
</dbReference>
<dbReference type="InterPro" id="IPR001036">
    <property type="entry name" value="Acrflvin-R"/>
</dbReference>
<dbReference type="Gene3D" id="3.30.70.1320">
    <property type="entry name" value="Multidrug efflux transporter AcrB pore domain like"/>
    <property type="match status" value="1"/>
</dbReference>
<sequence>MTGIVDFAVRQWRMTLALLFFSVFGGFLALFSIPLDAEPDVAIPFVTVQTILPGVSPEDAERLLVKPMETELKSLDGLKQMDGIALTSNGMIVLEFSPDFDQDSAVDDVLEAVNKARGELPEDAKEPTVEELNTQTLPVIIVNLYGTAPERQLQRLAKDLQSALEGSPRILEAKILGEREELLEAIIDPALMESYGITFSELAGAISRNNALVTAGEMETDSGKFSIKLPGLIEKAQDLSEIVIRTSADGSVVKISDLADVRRGFKDRKSQARFQFKPSVSIEVSKRAGENIIETIEEVRKITAQETEDWPKTVNVELSQDQSIQILEMINSLISSIVNAVVLVVIVCIAALGLRSALMVGFAIPASFLMTVFAFKVQGGSINMMVMFGMILSVGILVDSAIV</sequence>
<dbReference type="PRINTS" id="PR00702">
    <property type="entry name" value="ACRIFLAVINRP"/>
</dbReference>
<dbReference type="Gene3D" id="3.30.70.1430">
    <property type="entry name" value="Multidrug efflux transporter AcrB pore domain"/>
    <property type="match status" value="1"/>
</dbReference>
<organism evidence="2">
    <name type="scientific">Hellea balneolensis</name>
    <dbReference type="NCBI Taxonomy" id="287478"/>
    <lineage>
        <taxon>Bacteria</taxon>
        <taxon>Pseudomonadati</taxon>
        <taxon>Pseudomonadota</taxon>
        <taxon>Alphaproteobacteria</taxon>
        <taxon>Maricaulales</taxon>
        <taxon>Robiginitomaculaceae</taxon>
        <taxon>Hellea</taxon>
    </lineage>
</organism>
<feature type="transmembrane region" description="Helical" evidence="1">
    <location>
        <begin position="357"/>
        <end position="375"/>
    </location>
</feature>
<dbReference type="EMBL" id="DRMJ01000117">
    <property type="protein sequence ID" value="HHL42449.1"/>
    <property type="molecule type" value="Genomic_DNA"/>
</dbReference>
<dbReference type="InterPro" id="IPR027463">
    <property type="entry name" value="AcrB_DN_DC_subdom"/>
</dbReference>
<dbReference type="SUPFAM" id="SSF82714">
    <property type="entry name" value="Multidrug efflux transporter AcrB TolC docking domain, DN and DC subdomains"/>
    <property type="match status" value="1"/>
</dbReference>
<dbReference type="Pfam" id="PF00873">
    <property type="entry name" value="ACR_tran"/>
    <property type="match status" value="1"/>
</dbReference>
<keyword evidence="1" id="KW-0812">Transmembrane</keyword>
<protein>
    <submittedName>
        <fullName evidence="2">Efflux RND transporter permease subunit</fullName>
    </submittedName>
</protein>
<proteinExistence type="predicted"/>
<dbReference type="SUPFAM" id="SSF82693">
    <property type="entry name" value="Multidrug efflux transporter AcrB pore domain, PN1, PN2, PC1 and PC2 subdomains"/>
    <property type="match status" value="2"/>
</dbReference>
<feature type="non-terminal residue" evidence="2">
    <location>
        <position position="403"/>
    </location>
</feature>
<dbReference type="GO" id="GO:0042910">
    <property type="term" value="F:xenobiotic transmembrane transporter activity"/>
    <property type="evidence" value="ECO:0007669"/>
    <property type="project" value="TreeGrafter"/>
</dbReference>
<dbReference type="Gene3D" id="1.20.1640.10">
    <property type="entry name" value="Multidrug efflux transporter AcrB transmembrane domain"/>
    <property type="match status" value="1"/>
</dbReference>
<keyword evidence="1" id="KW-0472">Membrane</keyword>
<accession>A0A7C5LTJ1</accession>
<dbReference type="AlphaFoldDB" id="A0A7C5LTJ1"/>